<evidence type="ECO:0000313" key="5">
    <source>
        <dbReference type="Proteomes" id="UP001152798"/>
    </source>
</evidence>
<feature type="region of interest" description="Disordered" evidence="1">
    <location>
        <begin position="43"/>
        <end position="96"/>
    </location>
</feature>
<gene>
    <name evidence="4" type="ORF">NEZAVI_LOCUS10466</name>
</gene>
<evidence type="ECO:0000256" key="2">
    <source>
        <dbReference type="SAM" id="Phobius"/>
    </source>
</evidence>
<reference evidence="4" key="1">
    <citation type="submission" date="2022-01" db="EMBL/GenBank/DDBJ databases">
        <authorList>
            <person name="King R."/>
        </authorList>
    </citation>
    <scope>NUCLEOTIDE SEQUENCE</scope>
</reference>
<keyword evidence="3" id="KW-0732">Signal</keyword>
<sequence length="189" mass="20309">MYVLVGVAVWVAPCSTDGGESWVKFPQVVLAWPVGTVVSGGDGVGGDDCGGSHGQAGGEEELQKKDDPAGFSSSSQRPGQFSSGCKRTLQSSSLPRTGPDFNPLDYRLWSELERMACHRAYPNLEILKKPLFFLAFCLAVASAALIAPYALGGDDGSYWPGKYDLRELHPDLPSVPGALPYPLVRSYWL</sequence>
<feature type="compositionally biased region" description="Low complexity" evidence="1">
    <location>
        <begin position="70"/>
        <end position="84"/>
    </location>
</feature>
<name>A0A9P0HH37_NEZVI</name>
<proteinExistence type="predicted"/>
<dbReference type="Proteomes" id="UP001152798">
    <property type="component" value="Chromosome 5"/>
</dbReference>
<evidence type="ECO:0008006" key="6">
    <source>
        <dbReference type="Google" id="ProtNLM"/>
    </source>
</evidence>
<feature type="chain" id="PRO_5040214642" description="Neuropeptide" evidence="3">
    <location>
        <begin position="17"/>
        <end position="189"/>
    </location>
</feature>
<evidence type="ECO:0000313" key="4">
    <source>
        <dbReference type="EMBL" id="CAH1401451.1"/>
    </source>
</evidence>
<keyword evidence="2" id="KW-0472">Membrane</keyword>
<keyword evidence="2" id="KW-1133">Transmembrane helix</keyword>
<feature type="signal peptide" evidence="3">
    <location>
        <begin position="1"/>
        <end position="16"/>
    </location>
</feature>
<accession>A0A9P0HH37</accession>
<keyword evidence="2" id="KW-0812">Transmembrane</keyword>
<keyword evidence="5" id="KW-1185">Reference proteome</keyword>
<protein>
    <recommendedName>
        <fullName evidence="6">Neuropeptide</fullName>
    </recommendedName>
</protein>
<organism evidence="4 5">
    <name type="scientific">Nezara viridula</name>
    <name type="common">Southern green stink bug</name>
    <name type="synonym">Cimex viridulus</name>
    <dbReference type="NCBI Taxonomy" id="85310"/>
    <lineage>
        <taxon>Eukaryota</taxon>
        <taxon>Metazoa</taxon>
        <taxon>Ecdysozoa</taxon>
        <taxon>Arthropoda</taxon>
        <taxon>Hexapoda</taxon>
        <taxon>Insecta</taxon>
        <taxon>Pterygota</taxon>
        <taxon>Neoptera</taxon>
        <taxon>Paraneoptera</taxon>
        <taxon>Hemiptera</taxon>
        <taxon>Heteroptera</taxon>
        <taxon>Panheteroptera</taxon>
        <taxon>Pentatomomorpha</taxon>
        <taxon>Pentatomoidea</taxon>
        <taxon>Pentatomidae</taxon>
        <taxon>Pentatominae</taxon>
        <taxon>Nezara</taxon>
    </lineage>
</organism>
<evidence type="ECO:0000256" key="3">
    <source>
        <dbReference type="SAM" id="SignalP"/>
    </source>
</evidence>
<dbReference type="EMBL" id="OV725081">
    <property type="protein sequence ID" value="CAH1401451.1"/>
    <property type="molecule type" value="Genomic_DNA"/>
</dbReference>
<feature type="compositionally biased region" description="Gly residues" evidence="1">
    <location>
        <begin position="43"/>
        <end position="57"/>
    </location>
</feature>
<dbReference type="AlphaFoldDB" id="A0A9P0HH37"/>
<evidence type="ECO:0000256" key="1">
    <source>
        <dbReference type="SAM" id="MobiDB-lite"/>
    </source>
</evidence>
<feature type="transmembrane region" description="Helical" evidence="2">
    <location>
        <begin position="131"/>
        <end position="151"/>
    </location>
</feature>